<dbReference type="AlphaFoldDB" id="D1PU41"/>
<sequence>MAARQRPDRIAVRPLSCGRGALTAQRKDCNHNVLGVLDSYKKKTSQKTWRIFLWMNKKSSQENGNLFLQAQTI</sequence>
<dbReference type="HOGENOM" id="CLU_2701681_0_0_10"/>
<organism evidence="1 2">
    <name type="scientific">Hallella bergensis DSM 17361</name>
    <dbReference type="NCBI Taxonomy" id="585502"/>
    <lineage>
        <taxon>Bacteria</taxon>
        <taxon>Pseudomonadati</taxon>
        <taxon>Bacteroidota</taxon>
        <taxon>Bacteroidia</taxon>
        <taxon>Bacteroidales</taxon>
        <taxon>Prevotellaceae</taxon>
        <taxon>Hallella</taxon>
    </lineage>
</organism>
<dbReference type="EMBL" id="ACKS01000023">
    <property type="protein sequence ID" value="EFA45088.1"/>
    <property type="molecule type" value="Genomic_DNA"/>
</dbReference>
<comment type="caution">
    <text evidence="1">The sequence shown here is derived from an EMBL/GenBank/DDBJ whole genome shotgun (WGS) entry which is preliminary data.</text>
</comment>
<dbReference type="Proteomes" id="UP000003160">
    <property type="component" value="Unassembled WGS sequence"/>
</dbReference>
<protein>
    <submittedName>
        <fullName evidence="1">Uncharacterized protein</fullName>
    </submittedName>
</protein>
<name>D1PU41_9BACT</name>
<keyword evidence="2" id="KW-1185">Reference proteome</keyword>
<evidence type="ECO:0000313" key="2">
    <source>
        <dbReference type="Proteomes" id="UP000003160"/>
    </source>
</evidence>
<reference evidence="1 2" key="1">
    <citation type="submission" date="2009-10" db="EMBL/GenBank/DDBJ databases">
        <authorList>
            <person name="Qin X."/>
            <person name="Bachman B."/>
            <person name="Battles P."/>
            <person name="Bell A."/>
            <person name="Bess C."/>
            <person name="Bickham C."/>
            <person name="Chaboub L."/>
            <person name="Chen D."/>
            <person name="Coyle M."/>
            <person name="Deiros D.R."/>
            <person name="Dinh H."/>
            <person name="Forbes L."/>
            <person name="Fowler G."/>
            <person name="Francisco L."/>
            <person name="Fu Q."/>
            <person name="Gubbala S."/>
            <person name="Hale W."/>
            <person name="Han Y."/>
            <person name="Hemphill L."/>
            <person name="Highlander S.K."/>
            <person name="Hirani K."/>
            <person name="Hogues M."/>
            <person name="Jackson L."/>
            <person name="Jakkamsetti A."/>
            <person name="Javaid M."/>
            <person name="Jiang H."/>
            <person name="Korchina V."/>
            <person name="Kovar C."/>
            <person name="Lara F."/>
            <person name="Lee S."/>
            <person name="Mata R."/>
            <person name="Mathew T."/>
            <person name="Moen C."/>
            <person name="Morales K."/>
            <person name="Munidasa M."/>
            <person name="Nazareth L."/>
            <person name="Ngo R."/>
            <person name="Nguyen L."/>
            <person name="Okwuonu G."/>
            <person name="Ongeri F."/>
            <person name="Patil S."/>
            <person name="Petrosino J."/>
            <person name="Pham C."/>
            <person name="Pham P."/>
            <person name="Pu L.-L."/>
            <person name="Puazo M."/>
            <person name="Raj R."/>
            <person name="Reid J."/>
            <person name="Rouhana J."/>
            <person name="Saada N."/>
            <person name="Shang Y."/>
            <person name="Simmons D."/>
            <person name="Thornton R."/>
            <person name="Warren J."/>
            <person name="Weissenberger G."/>
            <person name="Zhang J."/>
            <person name="Zhang L."/>
            <person name="Zhou C."/>
            <person name="Zhu D."/>
            <person name="Muzny D."/>
            <person name="Worley K."/>
            <person name="Gibbs R."/>
        </authorList>
    </citation>
    <scope>NUCLEOTIDE SEQUENCE [LARGE SCALE GENOMIC DNA]</scope>
    <source>
        <strain evidence="1 2">DSM 17361</strain>
    </source>
</reference>
<evidence type="ECO:0000313" key="1">
    <source>
        <dbReference type="EMBL" id="EFA45088.1"/>
    </source>
</evidence>
<proteinExistence type="predicted"/>
<gene>
    <name evidence="1" type="ORF">HMPREF0645_0476</name>
</gene>
<accession>D1PU41</accession>